<dbReference type="InterPro" id="IPR003018">
    <property type="entry name" value="GAF"/>
</dbReference>
<accession>A0A117I067</accession>
<dbReference type="PANTHER" id="PTHR33744:SF1">
    <property type="entry name" value="DNA-BINDING TRANSCRIPTIONAL ACTIVATOR ADER"/>
    <property type="match status" value="1"/>
</dbReference>
<dbReference type="SMART" id="SM00065">
    <property type="entry name" value="GAF"/>
    <property type="match status" value="1"/>
</dbReference>
<reference evidence="3 4" key="1">
    <citation type="journal article" date="2016" name="Genome Announc.">
        <title>Draft Genome Sequence of Paenibacillus amylolyticus Heshi-A3, Isolated from Fermented Rice Bran in a Japanese Fermented Seafood Dish.</title>
        <authorList>
            <person name="Akuzawa S."/>
            <person name="Nagaoka J."/>
            <person name="Kanekatsu M."/>
            <person name="Kubota E."/>
            <person name="Ohtake R."/>
            <person name="Suzuki T."/>
            <person name="Kanesaki Y."/>
        </authorList>
    </citation>
    <scope>NUCLEOTIDE SEQUENCE [LARGE SCALE GENOMIC DNA]</scope>
    <source>
        <strain evidence="3 4">Heshi-A3</strain>
    </source>
</reference>
<dbReference type="Pfam" id="PF13185">
    <property type="entry name" value="GAF_2"/>
    <property type="match status" value="1"/>
</dbReference>
<evidence type="ECO:0000313" key="3">
    <source>
        <dbReference type="EMBL" id="GAS80150.1"/>
    </source>
</evidence>
<dbReference type="InterPro" id="IPR025736">
    <property type="entry name" value="PucR_C-HTH_dom"/>
</dbReference>
<dbReference type="InterPro" id="IPR042070">
    <property type="entry name" value="PucR_C-HTH_sf"/>
</dbReference>
<dbReference type="Gene3D" id="1.10.10.2840">
    <property type="entry name" value="PucR C-terminal helix-turn-helix domain"/>
    <property type="match status" value="1"/>
</dbReference>
<protein>
    <submittedName>
        <fullName evidence="3">Transcriptional regulator</fullName>
    </submittedName>
</protein>
<proteinExistence type="inferred from homology"/>
<organism evidence="3 4">
    <name type="scientific">Paenibacillus amylolyticus</name>
    <dbReference type="NCBI Taxonomy" id="1451"/>
    <lineage>
        <taxon>Bacteria</taxon>
        <taxon>Bacillati</taxon>
        <taxon>Bacillota</taxon>
        <taxon>Bacilli</taxon>
        <taxon>Bacillales</taxon>
        <taxon>Paenibacillaceae</taxon>
        <taxon>Paenibacillus</taxon>
    </lineage>
</organism>
<gene>
    <name evidence="3" type="ORF">PAHA3_0214</name>
</gene>
<dbReference type="Pfam" id="PF17853">
    <property type="entry name" value="GGDEF_2"/>
    <property type="match status" value="1"/>
</dbReference>
<sequence length="684" mass="77932">MIHEAVRSFMVQVFGSAPYGIWIKDEYDFQWNNWLREGEVPEYTDQEQLESSWKILRYTFVFLSNINIRVVIDTQKQLTLLQSERLESLIREGLLKQQIEMERAHNDRWLTGLRELTCSLELNDLLLKIMENALHVIPSLSCGLFMMVDPDSGKMIPRAKVGFQDSVYQYQGELDEGITGKVYEEGIGRMYSTPDDAFEDMGNVSQENADIIVSSLPDGIMAKGLIAVPVTMNTHKIGVMLVYQFEQNRRFAPHDLNIMQGFADQAAIAISNATMYSELLETNRYLVSRNEIHNQFTALSIEHVSLGHIIETVGSMLKLPTYYVDMARNDWYPLIPESALLSELDIYTVLDSQFNPITLSGGADHSDYYLYPIVNGSLVLGCFAIQLDHPLGQLDHVILEQGGAIVMLEMVNTYSLTEMSYRKNHDFFSDLVQYREPQQLEARLSSFQLPAHQSLFVAQLQLYGEHPDMKTTENWVRKLIGFIEKELGTREHLLFSAHHKITILAAASEPKVRHWIINRLETAVEKWTTSKTPALSIGIGGLYQGLEYVSKSNDEATRSLSFLLKQNKAGLMLYEEIGINRLFLNQEPSDIENYIHEILSPLQQQKSGELELTLKTYIAANRSVQTTAERLHIHTNTLYLRLRKIEEILGVDLNDSEGWMKVYLACHLSEVYSVAPTASGALKL</sequence>
<feature type="domain" description="GAF" evidence="2">
    <location>
        <begin position="121"/>
        <end position="280"/>
    </location>
</feature>
<name>A0A117I067_PAEAM</name>
<dbReference type="PANTHER" id="PTHR33744">
    <property type="entry name" value="CARBOHYDRATE DIACID REGULATOR"/>
    <property type="match status" value="1"/>
</dbReference>
<dbReference type="EMBL" id="BCNV01000001">
    <property type="protein sequence ID" value="GAS80150.1"/>
    <property type="molecule type" value="Genomic_DNA"/>
</dbReference>
<reference evidence="4" key="2">
    <citation type="submission" date="2016-01" db="EMBL/GenBank/DDBJ databases">
        <title>Draft Genome Sequence of Paenibacillus amylolyticus Heshi-A3 that Was Isolated from Fermented Rice Bran with Aging Salted Mackerel, Which Was Named Heshiko as Traditional Fermented Seafood in Japan.</title>
        <authorList>
            <person name="Akuzawa S."/>
            <person name="Nakagawa J."/>
            <person name="Kanekatsu T."/>
            <person name="Kubota E."/>
            <person name="Ohtake R."/>
            <person name="Suzuki T."/>
            <person name="Kanesaki Y."/>
        </authorList>
    </citation>
    <scope>NUCLEOTIDE SEQUENCE [LARGE SCALE GENOMIC DNA]</scope>
    <source>
        <strain evidence="4">Heshi-A3</strain>
    </source>
</reference>
<comment type="similarity">
    <text evidence="1">Belongs to the CdaR family.</text>
</comment>
<dbReference type="InterPro" id="IPR041522">
    <property type="entry name" value="CdaR_GGDEF"/>
</dbReference>
<dbReference type="Pfam" id="PF13556">
    <property type="entry name" value="HTH_30"/>
    <property type="match status" value="1"/>
</dbReference>
<dbReference type="Gene3D" id="3.30.450.40">
    <property type="match status" value="1"/>
</dbReference>
<dbReference type="AlphaFoldDB" id="A0A117I067"/>
<evidence type="ECO:0000256" key="1">
    <source>
        <dbReference type="ARBA" id="ARBA00006754"/>
    </source>
</evidence>
<dbReference type="SUPFAM" id="SSF55781">
    <property type="entry name" value="GAF domain-like"/>
    <property type="match status" value="1"/>
</dbReference>
<dbReference type="InterPro" id="IPR029016">
    <property type="entry name" value="GAF-like_dom_sf"/>
</dbReference>
<dbReference type="InterPro" id="IPR051448">
    <property type="entry name" value="CdaR-like_regulators"/>
</dbReference>
<evidence type="ECO:0000313" key="4">
    <source>
        <dbReference type="Proteomes" id="UP000069697"/>
    </source>
</evidence>
<evidence type="ECO:0000259" key="2">
    <source>
        <dbReference type="SMART" id="SM00065"/>
    </source>
</evidence>
<comment type="caution">
    <text evidence="3">The sequence shown here is derived from an EMBL/GenBank/DDBJ whole genome shotgun (WGS) entry which is preliminary data.</text>
</comment>
<dbReference type="RefSeq" id="WP_062833081.1">
    <property type="nucleotide sequence ID" value="NZ_BCNV01000001.1"/>
</dbReference>
<dbReference type="Proteomes" id="UP000069697">
    <property type="component" value="Unassembled WGS sequence"/>
</dbReference>